<keyword evidence="2" id="KW-0732">Signal</keyword>
<protein>
    <recommendedName>
        <fullName evidence="3">Phytocyanin domain-containing protein</fullName>
    </recommendedName>
</protein>
<dbReference type="EMBL" id="OZ021744">
    <property type="protein sequence ID" value="CAK9311029.1"/>
    <property type="molecule type" value="Genomic_DNA"/>
</dbReference>
<dbReference type="InterPro" id="IPR039391">
    <property type="entry name" value="Phytocyanin-like"/>
</dbReference>
<keyword evidence="1" id="KW-1133">Transmembrane helix</keyword>
<dbReference type="Pfam" id="PF02298">
    <property type="entry name" value="Cu_bind_like"/>
    <property type="match status" value="1"/>
</dbReference>
<dbReference type="PANTHER" id="PTHR33021">
    <property type="entry name" value="BLUE COPPER PROTEIN"/>
    <property type="match status" value="1"/>
</dbReference>
<gene>
    <name evidence="4" type="ORF">CITCOLO1_LOCUS2676</name>
</gene>
<dbReference type="SUPFAM" id="SSF49503">
    <property type="entry name" value="Cupredoxins"/>
    <property type="match status" value="1"/>
</dbReference>
<accession>A0ABP0XS86</accession>
<feature type="signal peptide" evidence="2">
    <location>
        <begin position="1"/>
        <end position="25"/>
    </location>
</feature>
<evidence type="ECO:0000256" key="1">
    <source>
        <dbReference type="SAM" id="Phobius"/>
    </source>
</evidence>
<evidence type="ECO:0000313" key="5">
    <source>
        <dbReference type="Proteomes" id="UP001642487"/>
    </source>
</evidence>
<dbReference type="InterPro" id="IPR003245">
    <property type="entry name" value="Phytocyanin_dom"/>
</dbReference>
<sequence>MAISTSHLFFFLSLAAVVFAPSALATNYTVGDDAGWDINVDYTAWAQNKTFYVGDVLIFNYPAGEHNVFKLVNGDDFHNCTIPNGQNALTTGNDAIVLAKPGRKWYICGKEGHCGKGQKLVITVMDMAPAANSPLPGGSPPPPPSAATKPVVSAQFGFLALVLAVLGMTMA</sequence>
<feature type="transmembrane region" description="Helical" evidence="1">
    <location>
        <begin position="151"/>
        <end position="170"/>
    </location>
</feature>
<evidence type="ECO:0000259" key="3">
    <source>
        <dbReference type="PROSITE" id="PS51485"/>
    </source>
</evidence>
<dbReference type="Gene3D" id="2.60.40.420">
    <property type="entry name" value="Cupredoxins - blue copper proteins"/>
    <property type="match status" value="1"/>
</dbReference>
<name>A0ABP0XS86_9ROSI</name>
<keyword evidence="1" id="KW-0472">Membrane</keyword>
<evidence type="ECO:0000313" key="4">
    <source>
        <dbReference type="EMBL" id="CAK9311029.1"/>
    </source>
</evidence>
<keyword evidence="5" id="KW-1185">Reference proteome</keyword>
<feature type="chain" id="PRO_5047160661" description="Phytocyanin domain-containing protein" evidence="2">
    <location>
        <begin position="26"/>
        <end position="171"/>
    </location>
</feature>
<organism evidence="4 5">
    <name type="scientific">Citrullus colocynthis</name>
    <name type="common">colocynth</name>
    <dbReference type="NCBI Taxonomy" id="252529"/>
    <lineage>
        <taxon>Eukaryota</taxon>
        <taxon>Viridiplantae</taxon>
        <taxon>Streptophyta</taxon>
        <taxon>Embryophyta</taxon>
        <taxon>Tracheophyta</taxon>
        <taxon>Spermatophyta</taxon>
        <taxon>Magnoliopsida</taxon>
        <taxon>eudicotyledons</taxon>
        <taxon>Gunneridae</taxon>
        <taxon>Pentapetalae</taxon>
        <taxon>rosids</taxon>
        <taxon>fabids</taxon>
        <taxon>Cucurbitales</taxon>
        <taxon>Cucurbitaceae</taxon>
        <taxon>Benincaseae</taxon>
        <taxon>Citrullus</taxon>
    </lineage>
</organism>
<keyword evidence="1" id="KW-0812">Transmembrane</keyword>
<evidence type="ECO:0000256" key="2">
    <source>
        <dbReference type="SAM" id="SignalP"/>
    </source>
</evidence>
<proteinExistence type="predicted"/>
<reference evidence="4 5" key="1">
    <citation type="submission" date="2024-03" db="EMBL/GenBank/DDBJ databases">
        <authorList>
            <person name="Gkanogiannis A."/>
            <person name="Becerra Lopez-Lavalle L."/>
        </authorList>
    </citation>
    <scope>NUCLEOTIDE SEQUENCE [LARGE SCALE GENOMIC DNA]</scope>
</reference>
<dbReference type="CDD" id="cd04216">
    <property type="entry name" value="Phytocyanin"/>
    <property type="match status" value="1"/>
</dbReference>
<dbReference type="PANTHER" id="PTHR33021:SF533">
    <property type="entry name" value="PHYTOCYANIN DOMAIN-CONTAINING PROTEIN"/>
    <property type="match status" value="1"/>
</dbReference>
<feature type="domain" description="Phytocyanin" evidence="3">
    <location>
        <begin position="26"/>
        <end position="126"/>
    </location>
</feature>
<dbReference type="Proteomes" id="UP001642487">
    <property type="component" value="Chromosome 10"/>
</dbReference>
<dbReference type="InterPro" id="IPR008972">
    <property type="entry name" value="Cupredoxin"/>
</dbReference>
<dbReference type="PROSITE" id="PS51485">
    <property type="entry name" value="PHYTOCYANIN"/>
    <property type="match status" value="1"/>
</dbReference>